<dbReference type="EMBL" id="JABWCS010000170">
    <property type="protein sequence ID" value="NUU58985.1"/>
    <property type="molecule type" value="Genomic_DNA"/>
</dbReference>
<dbReference type="RefSeq" id="WP_175369702.1">
    <property type="nucleotide sequence ID" value="NZ_JABWCS010000170.1"/>
</dbReference>
<dbReference type="Pfam" id="PF01230">
    <property type="entry name" value="HIT"/>
    <property type="match status" value="1"/>
</dbReference>
<dbReference type="Gene3D" id="3.30.428.10">
    <property type="entry name" value="HIT-like"/>
    <property type="match status" value="1"/>
</dbReference>
<dbReference type="PROSITE" id="PS51084">
    <property type="entry name" value="HIT_2"/>
    <property type="match status" value="1"/>
</dbReference>
<evidence type="ECO:0000313" key="5">
    <source>
        <dbReference type="EMBL" id="NUU58985.1"/>
    </source>
</evidence>
<organism evidence="5 6">
    <name type="scientific">Paenibacillus agri</name>
    <dbReference type="NCBI Taxonomy" id="2744309"/>
    <lineage>
        <taxon>Bacteria</taxon>
        <taxon>Bacillati</taxon>
        <taxon>Bacillota</taxon>
        <taxon>Bacilli</taxon>
        <taxon>Bacillales</taxon>
        <taxon>Paenibacillaceae</taxon>
        <taxon>Paenibacillus</taxon>
    </lineage>
</organism>
<proteinExistence type="predicted"/>
<comment type="caution">
    <text evidence="5">The sequence shown here is derived from an EMBL/GenBank/DDBJ whole genome shotgun (WGS) entry which is preliminary data.</text>
</comment>
<sequence length="110" mass="12623">MNQDFYCNEVLNERTPVSTVFETESVLAFHHTRPFYEHHIVVIPKSHISSLISDEAGNTEQLLLEILRVIKKVAAIMVDETGASKIITNLGEYQDTKHLHWHVVSGERIR</sequence>
<protein>
    <submittedName>
        <fullName evidence="5">HIT domain-containing protein</fullName>
    </submittedName>
</protein>
<evidence type="ECO:0000256" key="3">
    <source>
        <dbReference type="PROSITE-ProRule" id="PRU00464"/>
    </source>
</evidence>
<evidence type="ECO:0000259" key="4">
    <source>
        <dbReference type="PROSITE" id="PS51084"/>
    </source>
</evidence>
<feature type="active site" description="Tele-AMP-histidine intermediate" evidence="1">
    <location>
        <position position="100"/>
    </location>
</feature>
<evidence type="ECO:0000256" key="2">
    <source>
        <dbReference type="PIRSR" id="PIRSR601310-3"/>
    </source>
</evidence>
<name>A0A850ECQ1_9BACL</name>
<dbReference type="Proteomes" id="UP000564806">
    <property type="component" value="Unassembled WGS sequence"/>
</dbReference>
<dbReference type="SUPFAM" id="SSF54197">
    <property type="entry name" value="HIT-like"/>
    <property type="match status" value="1"/>
</dbReference>
<feature type="domain" description="HIT" evidence="4">
    <location>
        <begin position="6"/>
        <end position="110"/>
    </location>
</feature>
<feature type="short sequence motif" description="Histidine triad motif" evidence="2 3">
    <location>
        <begin position="98"/>
        <end position="102"/>
    </location>
</feature>
<gene>
    <name evidence="5" type="ORF">HPT30_01055</name>
</gene>
<dbReference type="InterPro" id="IPR036265">
    <property type="entry name" value="HIT-like_sf"/>
</dbReference>
<dbReference type="AlphaFoldDB" id="A0A850ECQ1"/>
<keyword evidence="6" id="KW-1185">Reference proteome</keyword>
<dbReference type="PRINTS" id="PR00332">
    <property type="entry name" value="HISTRIAD"/>
</dbReference>
<dbReference type="GO" id="GO:0003824">
    <property type="term" value="F:catalytic activity"/>
    <property type="evidence" value="ECO:0007669"/>
    <property type="project" value="InterPro"/>
</dbReference>
<evidence type="ECO:0000256" key="1">
    <source>
        <dbReference type="PIRSR" id="PIRSR601310-1"/>
    </source>
</evidence>
<dbReference type="InterPro" id="IPR001310">
    <property type="entry name" value="Histidine_triad_HIT"/>
</dbReference>
<accession>A0A850ECQ1</accession>
<reference evidence="5" key="1">
    <citation type="submission" date="2020-06" db="EMBL/GenBank/DDBJ databases">
        <title>Paenibacillus sp. nov., isolated from soil.</title>
        <authorList>
            <person name="Seo Y.L."/>
        </authorList>
    </citation>
    <scope>NUCLEOTIDE SEQUENCE [LARGE SCALE GENOMIC DNA]</scope>
    <source>
        <strain evidence="5">JW14</strain>
    </source>
</reference>
<dbReference type="PANTHER" id="PTHR23089">
    <property type="entry name" value="HISTIDINE TRIAD HIT PROTEIN"/>
    <property type="match status" value="1"/>
</dbReference>
<dbReference type="InterPro" id="IPR011146">
    <property type="entry name" value="HIT-like"/>
</dbReference>
<evidence type="ECO:0000313" key="6">
    <source>
        <dbReference type="Proteomes" id="UP000564806"/>
    </source>
</evidence>